<comment type="cofactor">
    <cofactor evidence="10">
        <name>heme b</name>
        <dbReference type="ChEBI" id="CHEBI:60344"/>
    </cofactor>
    <text evidence="10">Binds 1 heme b (iron(II)-protoporphyrin IX) group per subunit.</text>
</comment>
<feature type="binding site" description="axial binding residue" evidence="10">
    <location>
        <position position="214"/>
    </location>
    <ligand>
        <name>heme b</name>
        <dbReference type="ChEBI" id="CHEBI:60344"/>
    </ligand>
    <ligandPart>
        <name>Fe</name>
        <dbReference type="ChEBI" id="CHEBI:18248"/>
    </ligandPart>
</feature>
<dbReference type="InterPro" id="IPR000823">
    <property type="entry name" value="Peroxidase_pln"/>
</dbReference>
<feature type="binding site" evidence="10">
    <location>
        <position position="232"/>
    </location>
    <ligand>
        <name>Ca(2+)</name>
        <dbReference type="ChEBI" id="CHEBI:29108"/>
        <label>2</label>
    </ligand>
</feature>
<evidence type="ECO:0000259" key="14">
    <source>
        <dbReference type="PROSITE" id="PS50873"/>
    </source>
</evidence>
<dbReference type="InterPro" id="IPR001621">
    <property type="entry name" value="Ligninase"/>
</dbReference>
<evidence type="ECO:0000256" key="13">
    <source>
        <dbReference type="RuleBase" id="RU363051"/>
    </source>
</evidence>
<evidence type="ECO:0000256" key="1">
    <source>
        <dbReference type="ARBA" id="ARBA00000189"/>
    </source>
</evidence>
<comment type="similarity">
    <text evidence="2 13">Belongs to the peroxidase family. Ligninase subfamily.</text>
</comment>
<feature type="binding site" evidence="10">
    <location>
        <position position="234"/>
    </location>
    <ligand>
        <name>Ca(2+)</name>
        <dbReference type="ChEBI" id="CHEBI:29108"/>
        <label>2</label>
    </ligand>
</feature>
<keyword evidence="8" id="KW-0325">Glycoprotein</keyword>
<dbReference type="VEuPathDB" id="FungiDB:yc1106_07859"/>
<keyword evidence="12" id="KW-1015">Disulfide bond</keyword>
<dbReference type="PANTHER" id="PTHR31517">
    <property type="match status" value="1"/>
</dbReference>
<feature type="site" description="Transition state stabilizer" evidence="11">
    <location>
        <position position="97"/>
    </location>
</feature>
<feature type="domain" description="Plant heme peroxidase family profile" evidence="14">
    <location>
        <begin position="92"/>
        <end position="328"/>
    </location>
</feature>
<keyword evidence="4 10" id="KW-0349">Heme</keyword>
<protein>
    <recommendedName>
        <fullName evidence="13">Peroxidase</fullName>
        <ecNumber evidence="13">1.11.1.-</ecNumber>
    </recommendedName>
</protein>
<feature type="chain" id="PRO_5040544455" description="Peroxidase" evidence="13">
    <location>
        <begin position="22"/>
        <end position="328"/>
    </location>
</feature>
<organism evidence="15 16">
    <name type="scientific">Curvularia clavata</name>
    <dbReference type="NCBI Taxonomy" id="95742"/>
    <lineage>
        <taxon>Eukaryota</taxon>
        <taxon>Fungi</taxon>
        <taxon>Dikarya</taxon>
        <taxon>Ascomycota</taxon>
        <taxon>Pezizomycotina</taxon>
        <taxon>Dothideomycetes</taxon>
        <taxon>Pleosporomycetidae</taxon>
        <taxon>Pleosporales</taxon>
        <taxon>Pleosporineae</taxon>
        <taxon>Pleosporaceae</taxon>
        <taxon>Curvularia</taxon>
    </lineage>
</organism>
<dbReference type="InterPro" id="IPR010255">
    <property type="entry name" value="Haem_peroxidase_sf"/>
</dbReference>
<dbReference type="PANTHER" id="PTHR31517:SF48">
    <property type="entry name" value="PEROXIDASE 16-RELATED"/>
    <property type="match status" value="1"/>
</dbReference>
<keyword evidence="10 13" id="KW-0106">Calcium</keyword>
<evidence type="ECO:0000256" key="3">
    <source>
        <dbReference type="ARBA" id="ARBA00022559"/>
    </source>
</evidence>
<sequence>MYIRNALFSGLLAASAAQAYSNDSFTGEETPWIVADVSPTVHKRQIFNIFGILNNLFGANTQNTAQCPPIWTQISATLTQQFSANGECTDAARAAIRAAFHDCFPGACDGSLILANECAQSQSNGLQRFCSNLASVASQTSVGVGDLIQFAAAHAVKTCPGGPTIPVSVGRQDSSQPNDFKILPRGNAGGNDLVRLFASKGFTPTDLAALIGAHSTAKQRFVSPANAGAGLDSTPGVWDVKYYTETRQGNAPFTLQSDRNIARNPATSLQFAAFGASKGAWDAAFVNAMIKMSMMGVQGRDMVDCTSALPGGSAANRKRGSVFGRIKW</sequence>
<dbReference type="GO" id="GO:0020037">
    <property type="term" value="F:heme binding"/>
    <property type="evidence" value="ECO:0007669"/>
    <property type="project" value="UniProtKB-UniRule"/>
</dbReference>
<evidence type="ECO:0000256" key="9">
    <source>
        <dbReference type="PIRSR" id="PIRSR601621-1"/>
    </source>
</evidence>
<dbReference type="GO" id="GO:0006979">
    <property type="term" value="P:response to oxidative stress"/>
    <property type="evidence" value="ECO:0007669"/>
    <property type="project" value="InterPro"/>
</dbReference>
<dbReference type="OrthoDB" id="2113341at2759"/>
<dbReference type="Pfam" id="PF00141">
    <property type="entry name" value="peroxidase"/>
    <property type="match status" value="1"/>
</dbReference>
<evidence type="ECO:0000313" key="16">
    <source>
        <dbReference type="Proteomes" id="UP001056012"/>
    </source>
</evidence>
<feature type="binding site" evidence="10">
    <location>
        <position position="111"/>
    </location>
    <ligand>
        <name>Ca(2+)</name>
        <dbReference type="ChEBI" id="CHEBI:29108"/>
        <label>1</label>
    </ligand>
</feature>
<keyword evidence="3 13" id="KW-0575">Peroxidase</keyword>
<evidence type="ECO:0000256" key="8">
    <source>
        <dbReference type="ARBA" id="ARBA00023180"/>
    </source>
</evidence>
<dbReference type="GO" id="GO:0046872">
    <property type="term" value="F:metal ion binding"/>
    <property type="evidence" value="ECO:0007669"/>
    <property type="project" value="UniProtKB-UniRule"/>
</dbReference>
<feature type="binding site" evidence="10">
    <location>
        <position position="109"/>
    </location>
    <ligand>
        <name>Ca(2+)</name>
        <dbReference type="ChEBI" id="CHEBI:29108"/>
        <label>1</label>
    </ligand>
</feature>
<dbReference type="PRINTS" id="PR00462">
    <property type="entry name" value="LIGNINASE"/>
</dbReference>
<feature type="disulfide bond" evidence="12">
    <location>
        <begin position="88"/>
        <end position="159"/>
    </location>
</feature>
<comment type="catalytic activity">
    <reaction evidence="1">
        <text>2 a phenolic donor + H2O2 = 2 a phenolic radical donor + 2 H2O</text>
        <dbReference type="Rhea" id="RHEA:56136"/>
        <dbReference type="ChEBI" id="CHEBI:15377"/>
        <dbReference type="ChEBI" id="CHEBI:16240"/>
        <dbReference type="ChEBI" id="CHEBI:139520"/>
        <dbReference type="ChEBI" id="CHEBI:139521"/>
        <dbReference type="EC" id="1.11.1.7"/>
    </reaction>
</comment>
<dbReference type="SUPFAM" id="SSF48113">
    <property type="entry name" value="Heme-dependent peroxidases"/>
    <property type="match status" value="1"/>
</dbReference>
<evidence type="ECO:0000256" key="2">
    <source>
        <dbReference type="ARBA" id="ARBA00006089"/>
    </source>
</evidence>
<evidence type="ECO:0000256" key="10">
    <source>
        <dbReference type="PIRSR" id="PIRSR601621-2"/>
    </source>
</evidence>
<dbReference type="PRINTS" id="PR00458">
    <property type="entry name" value="PEROXIDASE"/>
</dbReference>
<dbReference type="GO" id="GO:0140825">
    <property type="term" value="F:lactoperoxidase activity"/>
    <property type="evidence" value="ECO:0007669"/>
    <property type="project" value="UniProtKB-EC"/>
</dbReference>
<feature type="active site" description="Proton acceptor" evidence="9">
    <location>
        <position position="101"/>
    </location>
</feature>
<dbReference type="Gene3D" id="1.10.420.10">
    <property type="entry name" value="Peroxidase, domain 2"/>
    <property type="match status" value="1"/>
</dbReference>
<evidence type="ECO:0000256" key="11">
    <source>
        <dbReference type="PIRSR" id="PIRSR601621-3"/>
    </source>
</evidence>
<dbReference type="EMBL" id="CP089279">
    <property type="protein sequence ID" value="USP80585.1"/>
    <property type="molecule type" value="Genomic_DNA"/>
</dbReference>
<comment type="cofactor">
    <cofactor evidence="10 13">
        <name>Ca(2+)</name>
        <dbReference type="ChEBI" id="CHEBI:29108"/>
    </cofactor>
    <text evidence="10 13">Binds 2 calcium ions per subunit.</text>
</comment>
<dbReference type="PROSITE" id="PS50873">
    <property type="entry name" value="PEROXIDASE_4"/>
    <property type="match status" value="1"/>
</dbReference>
<evidence type="ECO:0000256" key="12">
    <source>
        <dbReference type="PIRSR" id="PIRSR601621-4"/>
    </source>
</evidence>
<dbReference type="EC" id="1.11.1.-" evidence="13"/>
<feature type="signal peptide" evidence="13">
    <location>
        <begin position="1"/>
        <end position="21"/>
    </location>
</feature>
<name>A0A9Q8ZF59_CURCL</name>
<dbReference type="Proteomes" id="UP001056012">
    <property type="component" value="Chromosome 6"/>
</dbReference>
<keyword evidence="6 13" id="KW-0560">Oxidoreductase</keyword>
<reference evidence="15" key="1">
    <citation type="submission" date="2021-12" db="EMBL/GenBank/DDBJ databases">
        <title>Curvularia clavata genome.</title>
        <authorList>
            <person name="Cao Y."/>
        </authorList>
    </citation>
    <scope>NUCLEOTIDE SEQUENCE</scope>
    <source>
        <strain evidence="15">Yc1106</strain>
    </source>
</reference>
<evidence type="ECO:0000256" key="6">
    <source>
        <dbReference type="ARBA" id="ARBA00023002"/>
    </source>
</evidence>
<evidence type="ECO:0000313" key="15">
    <source>
        <dbReference type="EMBL" id="USP80585.1"/>
    </source>
</evidence>
<accession>A0A9Q8ZF59</accession>
<dbReference type="AlphaFoldDB" id="A0A9Q8ZF59"/>
<keyword evidence="5 10" id="KW-0479">Metal-binding</keyword>
<keyword evidence="16" id="KW-1185">Reference proteome</keyword>
<evidence type="ECO:0000256" key="4">
    <source>
        <dbReference type="ARBA" id="ARBA00022617"/>
    </source>
</evidence>
<dbReference type="InterPro" id="IPR002016">
    <property type="entry name" value="Haem_peroxidase"/>
</dbReference>
<proteinExistence type="inferred from homology"/>
<keyword evidence="7 10" id="KW-0408">Iron</keyword>
<feature type="binding site" evidence="10">
    <location>
        <position position="215"/>
    </location>
    <ligand>
        <name>Ca(2+)</name>
        <dbReference type="ChEBI" id="CHEBI:29108"/>
        <label>2</label>
    </ligand>
</feature>
<gene>
    <name evidence="15" type="ORF">yc1106_07859</name>
</gene>
<dbReference type="PROSITE" id="PS00436">
    <property type="entry name" value="PEROXIDASE_2"/>
    <property type="match status" value="1"/>
</dbReference>
<evidence type="ECO:0000256" key="7">
    <source>
        <dbReference type="ARBA" id="ARBA00023004"/>
    </source>
</evidence>
<feature type="binding site" evidence="10">
    <location>
        <position position="102"/>
    </location>
    <ligand>
        <name>Ca(2+)</name>
        <dbReference type="ChEBI" id="CHEBI:29108"/>
        <label>1</label>
    </ligand>
</feature>
<dbReference type="Gene3D" id="1.10.520.10">
    <property type="match status" value="1"/>
</dbReference>
<dbReference type="InterPro" id="IPR019794">
    <property type="entry name" value="Peroxidases_AS"/>
</dbReference>
<keyword evidence="13" id="KW-0732">Signal</keyword>
<feature type="binding site" evidence="10">
    <location>
        <position position="239"/>
    </location>
    <ligand>
        <name>Ca(2+)</name>
        <dbReference type="ChEBI" id="CHEBI:29108"/>
        <label>2</label>
    </ligand>
</feature>
<evidence type="ECO:0000256" key="5">
    <source>
        <dbReference type="ARBA" id="ARBA00022723"/>
    </source>
</evidence>